<dbReference type="KEGG" id="mde:101892892"/>
<accession>A0A1I8MMF6</accession>
<evidence type="ECO:0000256" key="8">
    <source>
        <dbReference type="SAM" id="SignalP"/>
    </source>
</evidence>
<evidence type="ECO:0000256" key="2">
    <source>
        <dbReference type="ARBA" id="ARBA00006656"/>
    </source>
</evidence>
<dbReference type="RefSeq" id="XP_005178229.1">
    <property type="nucleotide sequence ID" value="XM_005178172.3"/>
</dbReference>
<reference evidence="10" key="1">
    <citation type="submission" date="2020-05" db="UniProtKB">
        <authorList>
            <consortium name="EnsemblMetazoa"/>
        </authorList>
    </citation>
    <scope>IDENTIFICATION</scope>
    <source>
        <strain evidence="10">Aabys</strain>
    </source>
</reference>
<keyword evidence="11" id="KW-1185">Reference proteome</keyword>
<dbReference type="PROSITE" id="PS00250">
    <property type="entry name" value="TGF_BETA_1"/>
    <property type="match status" value="1"/>
</dbReference>
<dbReference type="Gene3D" id="2.60.120.970">
    <property type="match status" value="1"/>
</dbReference>
<dbReference type="PROSITE" id="PS51362">
    <property type="entry name" value="TGF_BETA_2"/>
    <property type="match status" value="1"/>
</dbReference>
<evidence type="ECO:0000256" key="7">
    <source>
        <dbReference type="SAM" id="MobiDB-lite"/>
    </source>
</evidence>
<dbReference type="InterPro" id="IPR001111">
    <property type="entry name" value="TGF-b_propeptide"/>
</dbReference>
<organism evidence="10">
    <name type="scientific">Musca domestica</name>
    <name type="common">House fly</name>
    <dbReference type="NCBI Taxonomy" id="7370"/>
    <lineage>
        <taxon>Eukaryota</taxon>
        <taxon>Metazoa</taxon>
        <taxon>Ecdysozoa</taxon>
        <taxon>Arthropoda</taxon>
        <taxon>Hexapoda</taxon>
        <taxon>Insecta</taxon>
        <taxon>Pterygota</taxon>
        <taxon>Neoptera</taxon>
        <taxon>Endopterygota</taxon>
        <taxon>Diptera</taxon>
        <taxon>Brachycera</taxon>
        <taxon>Muscomorpha</taxon>
        <taxon>Muscoidea</taxon>
        <taxon>Muscidae</taxon>
        <taxon>Musca</taxon>
    </lineage>
</organism>
<feature type="compositionally biased region" description="Basic residues" evidence="7">
    <location>
        <begin position="67"/>
        <end position="80"/>
    </location>
</feature>
<dbReference type="SUPFAM" id="SSF57501">
    <property type="entry name" value="Cystine-knot cytokines"/>
    <property type="match status" value="1"/>
</dbReference>
<protein>
    <submittedName>
        <fullName evidence="12">Growth/differentiation factor 8</fullName>
    </submittedName>
</protein>
<evidence type="ECO:0000256" key="5">
    <source>
        <dbReference type="ARBA" id="ARBA00023157"/>
    </source>
</evidence>
<evidence type="ECO:0000256" key="6">
    <source>
        <dbReference type="RuleBase" id="RU000354"/>
    </source>
</evidence>
<comment type="similarity">
    <text evidence="2 6">Belongs to the TGF-beta family.</text>
</comment>
<dbReference type="OrthoDB" id="6516235at2759"/>
<proteinExistence type="inferred from homology"/>
<dbReference type="InterPro" id="IPR015615">
    <property type="entry name" value="TGF-beta-rel"/>
</dbReference>
<dbReference type="Gene3D" id="2.10.90.10">
    <property type="entry name" value="Cystine-knot cytokines"/>
    <property type="match status" value="1"/>
</dbReference>
<feature type="compositionally biased region" description="Basic and acidic residues" evidence="7">
    <location>
        <begin position="198"/>
        <end position="212"/>
    </location>
</feature>
<evidence type="ECO:0000256" key="1">
    <source>
        <dbReference type="ARBA" id="ARBA00004613"/>
    </source>
</evidence>
<evidence type="ECO:0000313" key="11">
    <source>
        <dbReference type="Proteomes" id="UP001652621"/>
    </source>
</evidence>
<dbReference type="VEuPathDB" id="VectorBase:MDOMA2_016504"/>
<feature type="signal peptide" evidence="8">
    <location>
        <begin position="1"/>
        <end position="17"/>
    </location>
</feature>
<dbReference type="GO" id="GO:0008083">
    <property type="term" value="F:growth factor activity"/>
    <property type="evidence" value="ECO:0007669"/>
    <property type="project" value="UniProtKB-KW"/>
</dbReference>
<dbReference type="PANTHER" id="PTHR11848:SF298">
    <property type="entry name" value="DAWDLE, ISOFORM A"/>
    <property type="match status" value="1"/>
</dbReference>
<dbReference type="SMART" id="SM00204">
    <property type="entry name" value="TGFB"/>
    <property type="match status" value="1"/>
</dbReference>
<dbReference type="Proteomes" id="UP001652621">
    <property type="component" value="Unplaced"/>
</dbReference>
<evidence type="ECO:0000259" key="9">
    <source>
        <dbReference type="PROSITE" id="PS51362"/>
    </source>
</evidence>
<dbReference type="InterPro" id="IPR029034">
    <property type="entry name" value="Cystine-knot_cytokine"/>
</dbReference>
<dbReference type="CDD" id="cd13752">
    <property type="entry name" value="TGF_beta_INHB"/>
    <property type="match status" value="1"/>
</dbReference>
<evidence type="ECO:0000313" key="10">
    <source>
        <dbReference type="EnsemblMetazoa" id="MDOA006486-PB"/>
    </source>
</evidence>
<feature type="region of interest" description="Disordered" evidence="7">
    <location>
        <begin position="149"/>
        <end position="216"/>
    </location>
</feature>
<dbReference type="STRING" id="7370.A0A1I8MMF6"/>
<sequence length="559" mass="65260">MAKYFIAFVLLAFLAMENNNIYNRLHAKSQPSGGSNAVTHFMRQHHQYRNHVQGAQNHHPTHDQHQTHHARKHVKQHQHHNIGSSEEEESSRRYEQRFKRHMQLQIEHRRQIENSLQQRTVFRENAPKNIPRLWQHLSMVYDDYSSSSEERMFGDAPAKNSVEYEYPDVPVRAEEDNEDDEKPKKSANHNSESNGKSVDIHCPKCENSHKNEEEEELVTEEELTRLRIEFVKQQILDKLRLKERPHVPAVNLPKPILEGRTIQQEDEESSKKDLDDYYARTSKKVIFLDVEQELCNKLDAQPSMCFSFKLDDADADSYDVSTAVLWLFKTRHPFSTNNRNITSENQQKIVVSEVQQDTTTNRIPSVKTIAVQSIDVQDEWMKIDIEWPIKRWYGKHDLSHLIQITCQSCDMAAMEHIISTDMDYRPFIIVNTQSRRRQTRQKRTINCTHGVTECCREKLYISFEEIGWSDWIIEPKGYDAYFCRGSCNRLASVASSSSLHSSFVQKVLNKPGHRNRNLELVPCCTAKTYSSLQLLYLENNSTGIVKKFPNMIVESCGCR</sequence>
<gene>
    <name evidence="10" type="primary">101892892</name>
    <name evidence="12" type="synonym">LOC101892892</name>
</gene>
<reference evidence="12" key="2">
    <citation type="submission" date="2025-04" db="UniProtKB">
        <authorList>
            <consortium name="RefSeq"/>
        </authorList>
    </citation>
    <scope>IDENTIFICATION</scope>
    <source>
        <strain evidence="12">Aabys</strain>
    </source>
</reference>
<dbReference type="EnsemblMetazoa" id="MDOA006486-RB">
    <property type="protein sequence ID" value="MDOA006486-PB"/>
    <property type="gene ID" value="MDOA006486"/>
</dbReference>
<feature type="chain" id="PRO_5044560555" evidence="8">
    <location>
        <begin position="18"/>
        <end position="559"/>
    </location>
</feature>
<dbReference type="GO" id="GO:0005615">
    <property type="term" value="C:extracellular space"/>
    <property type="evidence" value="ECO:0007669"/>
    <property type="project" value="TreeGrafter"/>
</dbReference>
<keyword evidence="3" id="KW-0964">Secreted</keyword>
<feature type="domain" description="TGF-beta family profile" evidence="9">
    <location>
        <begin position="437"/>
        <end position="559"/>
    </location>
</feature>
<keyword evidence="4 6" id="KW-0339">Growth factor</keyword>
<feature type="region of interest" description="Disordered" evidence="7">
    <location>
        <begin position="55"/>
        <end position="94"/>
    </location>
</feature>
<comment type="subcellular location">
    <subcellularLocation>
        <location evidence="1">Secreted</location>
    </subcellularLocation>
</comment>
<dbReference type="Pfam" id="PF00019">
    <property type="entry name" value="TGF_beta"/>
    <property type="match status" value="1"/>
</dbReference>
<dbReference type="eggNOG" id="KOG3900">
    <property type="taxonomic scope" value="Eukaryota"/>
</dbReference>
<dbReference type="GO" id="GO:0005125">
    <property type="term" value="F:cytokine activity"/>
    <property type="evidence" value="ECO:0007669"/>
    <property type="project" value="TreeGrafter"/>
</dbReference>
<name>A0A1I8MMF6_MUSDO</name>
<dbReference type="VEuPathDB" id="VectorBase:MDOA006486"/>
<dbReference type="InterPro" id="IPR017948">
    <property type="entry name" value="TGFb_CS"/>
</dbReference>
<keyword evidence="8" id="KW-0732">Signal</keyword>
<evidence type="ECO:0000313" key="12">
    <source>
        <dbReference type="RefSeq" id="XP_005178229.1"/>
    </source>
</evidence>
<dbReference type="PANTHER" id="PTHR11848">
    <property type="entry name" value="TGF-BETA FAMILY"/>
    <property type="match status" value="1"/>
</dbReference>
<dbReference type="Pfam" id="PF00688">
    <property type="entry name" value="TGFb_propeptide"/>
    <property type="match status" value="1"/>
</dbReference>
<evidence type="ECO:0000256" key="4">
    <source>
        <dbReference type="ARBA" id="ARBA00023030"/>
    </source>
</evidence>
<keyword evidence="5" id="KW-1015">Disulfide bond</keyword>
<evidence type="ECO:0000256" key="3">
    <source>
        <dbReference type="ARBA" id="ARBA00022525"/>
    </source>
</evidence>
<dbReference type="AlphaFoldDB" id="A0A1I8MMF6"/>
<dbReference type="InterPro" id="IPR001839">
    <property type="entry name" value="TGF-b_C"/>
</dbReference>